<evidence type="ECO:0000256" key="2">
    <source>
        <dbReference type="PIRSR" id="PIRSR601310-3"/>
    </source>
</evidence>
<reference evidence="6 8" key="1">
    <citation type="submission" date="2019-10" db="EMBL/GenBank/DDBJ databases">
        <title>Streptococcis sp, isolated from the respiratory tract of Marmot.</title>
        <authorList>
            <person name="Zhang G."/>
        </authorList>
    </citation>
    <scope>NUCLEOTIDE SEQUENCE [LARGE SCALE GENOMIC DNA]</scope>
    <source>
        <strain evidence="8">zg-70</strain>
        <strain evidence="6">Zg-70</strain>
    </source>
</reference>
<accession>A0A6I4RB02</accession>
<dbReference type="RefSeq" id="WP_154607868.1">
    <property type="nucleotide sequence ID" value="NZ_CP072115.1"/>
</dbReference>
<dbReference type="GO" id="GO:0009117">
    <property type="term" value="P:nucleotide metabolic process"/>
    <property type="evidence" value="ECO:0007669"/>
    <property type="project" value="TreeGrafter"/>
</dbReference>
<feature type="short sequence motif" description="Histidine triad motif" evidence="2 3">
    <location>
        <begin position="92"/>
        <end position="96"/>
    </location>
</feature>
<proteinExistence type="predicted"/>
<dbReference type="InterPro" id="IPR001310">
    <property type="entry name" value="Histidine_triad_HIT"/>
</dbReference>
<dbReference type="PANTHER" id="PTHR46648:SF1">
    <property type="entry name" value="ADENOSINE 5'-MONOPHOSPHORAMIDASE HNT1"/>
    <property type="match status" value="1"/>
</dbReference>
<dbReference type="Proteomes" id="UP000435423">
    <property type="component" value="Unassembled WGS sequence"/>
</dbReference>
<dbReference type="EMBL" id="WUBJ01000002">
    <property type="protein sequence ID" value="MWV55848.1"/>
    <property type="molecule type" value="Genomic_DNA"/>
</dbReference>
<dbReference type="SUPFAM" id="SSF54197">
    <property type="entry name" value="HIT-like"/>
    <property type="match status" value="1"/>
</dbReference>
<dbReference type="Pfam" id="PF01230">
    <property type="entry name" value="HIT"/>
    <property type="match status" value="1"/>
</dbReference>
<evidence type="ECO:0000313" key="5">
    <source>
        <dbReference type="EMBL" id="MTB63866.1"/>
    </source>
</evidence>
<evidence type="ECO:0000259" key="4">
    <source>
        <dbReference type="PROSITE" id="PS51084"/>
    </source>
</evidence>
<organism evidence="6 8">
    <name type="scientific">Streptococcus zhangguiae</name>
    <dbReference type="NCBI Taxonomy" id="2664091"/>
    <lineage>
        <taxon>Bacteria</taxon>
        <taxon>Bacillati</taxon>
        <taxon>Bacillota</taxon>
        <taxon>Bacilli</taxon>
        <taxon>Lactobacillales</taxon>
        <taxon>Streptococcaceae</taxon>
        <taxon>Streptococcus</taxon>
    </lineage>
</organism>
<protein>
    <submittedName>
        <fullName evidence="6">HIT domain-containing protein</fullName>
    </submittedName>
</protein>
<reference evidence="5 7" key="2">
    <citation type="submission" date="2019-11" db="EMBL/GenBank/DDBJ databases">
        <title>Streptococcis sp. isolated from the respiratory tract of Marmot.</title>
        <authorList>
            <person name="Zhang G."/>
        </authorList>
    </citation>
    <scope>NUCLEOTIDE SEQUENCE [LARGE SCALE GENOMIC DNA]</scope>
    <source>
        <strain evidence="5">Zg-86</strain>
        <strain evidence="7">zg-86</strain>
    </source>
</reference>
<evidence type="ECO:0000313" key="7">
    <source>
        <dbReference type="Proteomes" id="UP000435060"/>
    </source>
</evidence>
<dbReference type="GO" id="GO:0003824">
    <property type="term" value="F:catalytic activity"/>
    <property type="evidence" value="ECO:0007669"/>
    <property type="project" value="InterPro"/>
</dbReference>
<dbReference type="InterPro" id="IPR011146">
    <property type="entry name" value="HIT-like"/>
</dbReference>
<evidence type="ECO:0000313" key="6">
    <source>
        <dbReference type="EMBL" id="MWV55848.1"/>
    </source>
</evidence>
<evidence type="ECO:0000256" key="1">
    <source>
        <dbReference type="PIRSR" id="PIRSR601310-1"/>
    </source>
</evidence>
<dbReference type="Proteomes" id="UP000435060">
    <property type="component" value="Unassembled WGS sequence"/>
</dbReference>
<dbReference type="AlphaFoldDB" id="A0A6I4RB02"/>
<dbReference type="InterPro" id="IPR036265">
    <property type="entry name" value="HIT-like_sf"/>
</dbReference>
<keyword evidence="7" id="KW-1185">Reference proteome</keyword>
<gene>
    <name evidence="5" type="ORF">GGG87_02420</name>
    <name evidence="6" type="ORF">GGH11_02425</name>
</gene>
<feature type="active site" description="Tele-AMP-histidine intermediate" evidence="1">
    <location>
        <position position="94"/>
    </location>
</feature>
<dbReference type="PROSITE" id="PS51084">
    <property type="entry name" value="HIT_2"/>
    <property type="match status" value="1"/>
</dbReference>
<dbReference type="EMBL" id="WLCG01000002">
    <property type="protein sequence ID" value="MTB63866.1"/>
    <property type="molecule type" value="Genomic_DNA"/>
</dbReference>
<feature type="domain" description="HIT" evidence="4">
    <location>
        <begin position="1"/>
        <end position="107"/>
    </location>
</feature>
<dbReference type="PANTHER" id="PTHR46648">
    <property type="entry name" value="HIT FAMILY PROTEIN 1"/>
    <property type="match status" value="1"/>
</dbReference>
<evidence type="ECO:0000313" key="8">
    <source>
        <dbReference type="Proteomes" id="UP000435423"/>
    </source>
</evidence>
<name>A0A6I4RB02_9STRE</name>
<evidence type="ECO:0000256" key="3">
    <source>
        <dbReference type="PROSITE-ProRule" id="PRU00464"/>
    </source>
</evidence>
<sequence length="137" mass="16026">MTCIFCHDISEEAILYQSRHFKLVWDIDPIQTGHLLIISKDHFTSLSELPLPLLHELAELEQEVITLMEETLPIDGVTLARNDKNLMDEGTHFHSHLIPRQKEDGFWDRIEVQKQIIPLETFVHQLNTNKYSGLRKE</sequence>
<comment type="caution">
    <text evidence="6">The sequence shown here is derived from an EMBL/GenBank/DDBJ whole genome shotgun (WGS) entry which is preliminary data.</text>
</comment>
<dbReference type="Gene3D" id="3.30.428.10">
    <property type="entry name" value="HIT-like"/>
    <property type="match status" value="1"/>
</dbReference>